<protein>
    <submittedName>
        <fullName evidence="1">Uncharacterized protein</fullName>
    </submittedName>
</protein>
<dbReference type="AlphaFoldDB" id="A0A7R9ISP8"/>
<dbReference type="EMBL" id="OE009746">
    <property type="protein sequence ID" value="CAD7463923.1"/>
    <property type="molecule type" value="Genomic_DNA"/>
</dbReference>
<sequence length="225" mass="24568">MPRKNLCCVPQCEYVPGTVRHKFPVLEERFSESLNVLGLESGPSNESTSLEALPAHEELTNRGQIPGFEKDFTTSTGDCNNPTMSGGVLCSLENNPQHKQAVTVSSHHLAPAAEDTADLLLFMDHLFDSVNGSSAVPIKGNNLRCAVTIKSDHEEFRETAFKVLYELCFGGSQAVTERVCDLVPSPKQCALKIFTNFEPPSIGGWAHQTPPKVLTGYGLDYKSEN</sequence>
<gene>
    <name evidence="1" type="ORF">TTEB3V08_LOCUS11802</name>
</gene>
<accession>A0A7R9ISP8</accession>
<reference evidence="1" key="1">
    <citation type="submission" date="2020-11" db="EMBL/GenBank/DDBJ databases">
        <authorList>
            <person name="Tran Van P."/>
        </authorList>
    </citation>
    <scope>NUCLEOTIDE SEQUENCE</scope>
</reference>
<proteinExistence type="predicted"/>
<name>A0A7R9ISP8_9NEOP</name>
<evidence type="ECO:0000313" key="1">
    <source>
        <dbReference type="EMBL" id="CAD7463923.1"/>
    </source>
</evidence>
<organism evidence="1">
    <name type="scientific">Timema tahoe</name>
    <dbReference type="NCBI Taxonomy" id="61484"/>
    <lineage>
        <taxon>Eukaryota</taxon>
        <taxon>Metazoa</taxon>
        <taxon>Ecdysozoa</taxon>
        <taxon>Arthropoda</taxon>
        <taxon>Hexapoda</taxon>
        <taxon>Insecta</taxon>
        <taxon>Pterygota</taxon>
        <taxon>Neoptera</taxon>
        <taxon>Polyneoptera</taxon>
        <taxon>Phasmatodea</taxon>
        <taxon>Timematodea</taxon>
        <taxon>Timematoidea</taxon>
        <taxon>Timematidae</taxon>
        <taxon>Timema</taxon>
    </lineage>
</organism>